<evidence type="ECO:0000313" key="2">
    <source>
        <dbReference type="EMBL" id="RLZ11989.1"/>
    </source>
</evidence>
<gene>
    <name evidence="2" type="ORF">EAH69_03490</name>
</gene>
<accession>A0A3L9MMU3</accession>
<dbReference type="AlphaFoldDB" id="A0A3L9MMU3"/>
<keyword evidence="1" id="KW-1133">Transmembrane helix</keyword>
<dbReference type="Proteomes" id="UP000275348">
    <property type="component" value="Unassembled WGS sequence"/>
</dbReference>
<reference evidence="2 3" key="1">
    <citation type="submission" date="2018-10" db="EMBL/GenBank/DDBJ databases">
        <authorList>
            <person name="Chen X."/>
        </authorList>
    </citation>
    <scope>NUCLEOTIDE SEQUENCE [LARGE SCALE GENOMIC DNA]</scope>
    <source>
        <strain evidence="2 3">YIM 102668</strain>
    </source>
</reference>
<proteinExistence type="predicted"/>
<sequence>MYLLIFFTYGIKSLKGLLLTGYHQEDIIGLIISILAVSFFAYLALVRYRRIEIYEDRYVLKSIVASREIYKNEIDSIRKVPLNFFNFDIGSIGVMGVINLSSSGEAYNVSDINNTLRIALKNNEVLHISCDRPEEITHKLI</sequence>
<keyword evidence="3" id="KW-1185">Reference proteome</keyword>
<keyword evidence="1" id="KW-0812">Transmembrane</keyword>
<feature type="transmembrane region" description="Helical" evidence="1">
    <location>
        <begin position="27"/>
        <end position="48"/>
    </location>
</feature>
<organism evidence="2 3">
    <name type="scientific">Faecalibacter macacae</name>
    <dbReference type="NCBI Taxonomy" id="1859289"/>
    <lineage>
        <taxon>Bacteria</taxon>
        <taxon>Pseudomonadati</taxon>
        <taxon>Bacteroidota</taxon>
        <taxon>Flavobacteriia</taxon>
        <taxon>Flavobacteriales</taxon>
        <taxon>Weeksellaceae</taxon>
        <taxon>Faecalibacter</taxon>
    </lineage>
</organism>
<comment type="caution">
    <text evidence="2">The sequence shown here is derived from an EMBL/GenBank/DDBJ whole genome shotgun (WGS) entry which is preliminary data.</text>
</comment>
<name>A0A3L9MMU3_9FLAO</name>
<keyword evidence="1" id="KW-0472">Membrane</keyword>
<dbReference type="EMBL" id="RDOJ01000003">
    <property type="protein sequence ID" value="RLZ11989.1"/>
    <property type="molecule type" value="Genomic_DNA"/>
</dbReference>
<evidence type="ECO:0000256" key="1">
    <source>
        <dbReference type="SAM" id="Phobius"/>
    </source>
</evidence>
<evidence type="ECO:0000313" key="3">
    <source>
        <dbReference type="Proteomes" id="UP000275348"/>
    </source>
</evidence>
<protein>
    <submittedName>
        <fullName evidence="2">Uncharacterized protein</fullName>
    </submittedName>
</protein>